<evidence type="ECO:0000256" key="3">
    <source>
        <dbReference type="ARBA" id="ARBA00010312"/>
    </source>
</evidence>
<comment type="subcellular location">
    <subcellularLocation>
        <location evidence="2">Cell envelope</location>
    </subcellularLocation>
</comment>
<evidence type="ECO:0000256" key="2">
    <source>
        <dbReference type="ARBA" id="ARBA00004196"/>
    </source>
</evidence>
<dbReference type="SMART" id="SM00926">
    <property type="entry name" value="Molybdop_Fe4S4"/>
    <property type="match status" value="1"/>
</dbReference>
<evidence type="ECO:0000256" key="7">
    <source>
        <dbReference type="ARBA" id="ARBA00023004"/>
    </source>
</evidence>
<evidence type="ECO:0000256" key="5">
    <source>
        <dbReference type="ARBA" id="ARBA00022723"/>
    </source>
</evidence>
<evidence type="ECO:0000256" key="6">
    <source>
        <dbReference type="ARBA" id="ARBA00023002"/>
    </source>
</evidence>
<sequence>MSGLSRRRFLQLSGATTAVMATSLGFSLDSLEASTPRLRIADAKETTSICCFCSGGCGVICHTVNGELVNVEGDPDNPVNKGTNCSKGAASFQTAKNDERVTKVLYRAPGATSWEEKSWEWTFKRIGELTAETRNASIVHKNEQDVIVNRTEAIASLGSSILNNEDLYLISKLMRSIGVINIEHQARI</sequence>
<keyword evidence="8" id="KW-0411">Iron-sulfur</keyword>
<dbReference type="SUPFAM" id="SSF53706">
    <property type="entry name" value="Formate dehydrogenase/DMSO reductase, domains 1-3"/>
    <property type="match status" value="1"/>
</dbReference>
<dbReference type="PANTHER" id="PTHR43598">
    <property type="entry name" value="TUNGSTEN-CONTAINING FORMYLMETHANOFURAN DEHYDROGENASE 2 SUBUNIT B"/>
    <property type="match status" value="1"/>
</dbReference>
<dbReference type="Gene3D" id="3.40.50.740">
    <property type="match status" value="1"/>
</dbReference>
<dbReference type="Pfam" id="PF04879">
    <property type="entry name" value="Molybdop_Fe4S4"/>
    <property type="match status" value="1"/>
</dbReference>
<keyword evidence="5" id="KW-0479">Metal-binding</keyword>
<name>A0A5Q2N3G0_9FIRM</name>
<dbReference type="GO" id="GO:0030151">
    <property type="term" value="F:molybdenum ion binding"/>
    <property type="evidence" value="ECO:0007669"/>
    <property type="project" value="TreeGrafter"/>
</dbReference>
<accession>A0A5Q2N3G0</accession>
<feature type="domain" description="4Fe-4S Mo/W bis-MGD-type" evidence="9">
    <location>
        <begin position="43"/>
        <end position="99"/>
    </location>
</feature>
<evidence type="ECO:0000313" key="11">
    <source>
        <dbReference type="Proteomes" id="UP000366051"/>
    </source>
</evidence>
<evidence type="ECO:0000256" key="8">
    <source>
        <dbReference type="ARBA" id="ARBA00023014"/>
    </source>
</evidence>
<dbReference type="GO" id="GO:0009055">
    <property type="term" value="F:electron transfer activity"/>
    <property type="evidence" value="ECO:0007669"/>
    <property type="project" value="TreeGrafter"/>
</dbReference>
<dbReference type="GO" id="GO:0030313">
    <property type="term" value="C:cell envelope"/>
    <property type="evidence" value="ECO:0007669"/>
    <property type="project" value="UniProtKB-SubCell"/>
</dbReference>
<comment type="cofactor">
    <cofactor evidence="1">
        <name>[4Fe-4S] cluster</name>
        <dbReference type="ChEBI" id="CHEBI:49883"/>
    </cofactor>
</comment>
<dbReference type="GO" id="GO:0051539">
    <property type="term" value="F:4 iron, 4 sulfur cluster binding"/>
    <property type="evidence" value="ECO:0007669"/>
    <property type="project" value="UniProtKB-KW"/>
</dbReference>
<dbReference type="EMBL" id="CP045875">
    <property type="protein sequence ID" value="QGG48403.1"/>
    <property type="molecule type" value="Genomic_DNA"/>
</dbReference>
<evidence type="ECO:0000256" key="1">
    <source>
        <dbReference type="ARBA" id="ARBA00001966"/>
    </source>
</evidence>
<dbReference type="NCBIfam" id="TIGR01409">
    <property type="entry name" value="TAT_signal_seq"/>
    <property type="match status" value="1"/>
</dbReference>
<keyword evidence="7" id="KW-0408">Iron</keyword>
<organism evidence="10 11">
    <name type="scientific">Heliorestis convoluta</name>
    <dbReference type="NCBI Taxonomy" id="356322"/>
    <lineage>
        <taxon>Bacteria</taxon>
        <taxon>Bacillati</taxon>
        <taxon>Bacillota</taxon>
        <taxon>Clostridia</taxon>
        <taxon>Eubacteriales</taxon>
        <taxon>Heliobacteriaceae</taxon>
        <taxon>Heliorestis</taxon>
    </lineage>
</organism>
<keyword evidence="6" id="KW-0560">Oxidoreductase</keyword>
<evidence type="ECO:0000259" key="9">
    <source>
        <dbReference type="PROSITE" id="PS51669"/>
    </source>
</evidence>
<keyword evidence="4" id="KW-0004">4Fe-4S</keyword>
<dbReference type="Gene3D" id="2.20.25.90">
    <property type="entry name" value="ADC-like domains"/>
    <property type="match status" value="1"/>
</dbReference>
<dbReference type="Proteomes" id="UP000366051">
    <property type="component" value="Chromosome"/>
</dbReference>
<dbReference type="PROSITE" id="PS51318">
    <property type="entry name" value="TAT"/>
    <property type="match status" value="1"/>
</dbReference>
<evidence type="ECO:0000256" key="4">
    <source>
        <dbReference type="ARBA" id="ARBA00022485"/>
    </source>
</evidence>
<dbReference type="KEGG" id="hcv:FTV88_2305"/>
<dbReference type="GO" id="GO:0016491">
    <property type="term" value="F:oxidoreductase activity"/>
    <property type="evidence" value="ECO:0007669"/>
    <property type="project" value="UniProtKB-KW"/>
</dbReference>
<dbReference type="GO" id="GO:0009061">
    <property type="term" value="P:anaerobic respiration"/>
    <property type="evidence" value="ECO:0007669"/>
    <property type="project" value="TreeGrafter"/>
</dbReference>
<dbReference type="PROSITE" id="PS51669">
    <property type="entry name" value="4FE4S_MOW_BIS_MGD"/>
    <property type="match status" value="1"/>
</dbReference>
<protein>
    <submittedName>
        <fullName evidence="10">Formate dehydrongense subunit protein</fullName>
    </submittedName>
</protein>
<dbReference type="InterPro" id="IPR019546">
    <property type="entry name" value="TAT_signal_bac_arc"/>
</dbReference>
<dbReference type="PANTHER" id="PTHR43598:SF1">
    <property type="entry name" value="FORMATE DEHYDROGENASE-O MAJOR SUBUNIT"/>
    <property type="match status" value="1"/>
</dbReference>
<proteinExistence type="inferred from homology"/>
<comment type="similarity">
    <text evidence="3">Belongs to the prokaryotic molybdopterin-containing oxidoreductase family.</text>
</comment>
<evidence type="ECO:0000313" key="10">
    <source>
        <dbReference type="EMBL" id="QGG48403.1"/>
    </source>
</evidence>
<gene>
    <name evidence="10" type="ORF">FTV88_2305</name>
</gene>
<dbReference type="InterPro" id="IPR006963">
    <property type="entry name" value="Mopterin_OxRdtase_4Fe-4S_dom"/>
</dbReference>
<reference evidence="11" key="1">
    <citation type="submission" date="2019-11" db="EMBL/GenBank/DDBJ databases">
        <title>Genome sequence of Heliorestis convoluta strain HH, an alkaliphilic and minimalistic phototrophic bacterium from a soda lake in Egypt.</title>
        <authorList>
            <person name="Dewey E.D."/>
            <person name="Stokes L.M."/>
            <person name="Burchell B.M."/>
            <person name="Shaffer K.N."/>
            <person name="Huntington A.M."/>
            <person name="Baker J.M."/>
            <person name="Nadendla S."/>
            <person name="Giglio M.G."/>
            <person name="Touchman J.W."/>
            <person name="Blankenship R.E."/>
            <person name="Madigan M.T."/>
            <person name="Sattley W.M."/>
        </authorList>
    </citation>
    <scope>NUCLEOTIDE SEQUENCE [LARGE SCALE GENOMIC DNA]</scope>
    <source>
        <strain evidence="11">HH</strain>
    </source>
</reference>
<dbReference type="InterPro" id="IPR006311">
    <property type="entry name" value="TAT_signal"/>
</dbReference>
<dbReference type="AlphaFoldDB" id="A0A5Q2N3G0"/>
<keyword evidence="11" id="KW-1185">Reference proteome</keyword>